<protein>
    <submittedName>
        <fullName evidence="2">Uncharacterized protein</fullName>
    </submittedName>
</protein>
<feature type="compositionally biased region" description="Low complexity" evidence="1">
    <location>
        <begin position="60"/>
        <end position="76"/>
    </location>
</feature>
<organism evidence="2 3">
    <name type="scientific">Choiromyces venosus 120613-1</name>
    <dbReference type="NCBI Taxonomy" id="1336337"/>
    <lineage>
        <taxon>Eukaryota</taxon>
        <taxon>Fungi</taxon>
        <taxon>Dikarya</taxon>
        <taxon>Ascomycota</taxon>
        <taxon>Pezizomycotina</taxon>
        <taxon>Pezizomycetes</taxon>
        <taxon>Pezizales</taxon>
        <taxon>Tuberaceae</taxon>
        <taxon>Choiromyces</taxon>
    </lineage>
</organism>
<sequence length="116" mass="13420">MNQMQVLETRNQVTSHQSTHHIHTEEERYGTSPYPKSIAYDLSYHAKNHPATQITYHHSLSPTTPTTSLQTQSSQPYKCQSQYRNKKAFNTSKKKNNTFHDTLPYCRVYTVGCLIS</sequence>
<evidence type="ECO:0000256" key="1">
    <source>
        <dbReference type="SAM" id="MobiDB-lite"/>
    </source>
</evidence>
<name>A0A3N4JJI0_9PEZI</name>
<reference evidence="2 3" key="1">
    <citation type="journal article" date="2018" name="Nat. Ecol. Evol.">
        <title>Pezizomycetes genomes reveal the molecular basis of ectomycorrhizal truffle lifestyle.</title>
        <authorList>
            <person name="Murat C."/>
            <person name="Payen T."/>
            <person name="Noel B."/>
            <person name="Kuo A."/>
            <person name="Morin E."/>
            <person name="Chen J."/>
            <person name="Kohler A."/>
            <person name="Krizsan K."/>
            <person name="Balestrini R."/>
            <person name="Da Silva C."/>
            <person name="Montanini B."/>
            <person name="Hainaut M."/>
            <person name="Levati E."/>
            <person name="Barry K.W."/>
            <person name="Belfiori B."/>
            <person name="Cichocki N."/>
            <person name="Clum A."/>
            <person name="Dockter R.B."/>
            <person name="Fauchery L."/>
            <person name="Guy J."/>
            <person name="Iotti M."/>
            <person name="Le Tacon F."/>
            <person name="Lindquist E.A."/>
            <person name="Lipzen A."/>
            <person name="Malagnac F."/>
            <person name="Mello A."/>
            <person name="Molinier V."/>
            <person name="Miyauchi S."/>
            <person name="Poulain J."/>
            <person name="Riccioni C."/>
            <person name="Rubini A."/>
            <person name="Sitrit Y."/>
            <person name="Splivallo R."/>
            <person name="Traeger S."/>
            <person name="Wang M."/>
            <person name="Zifcakova L."/>
            <person name="Wipf D."/>
            <person name="Zambonelli A."/>
            <person name="Paolocci F."/>
            <person name="Nowrousian M."/>
            <person name="Ottonello S."/>
            <person name="Baldrian P."/>
            <person name="Spatafora J.W."/>
            <person name="Henrissat B."/>
            <person name="Nagy L.G."/>
            <person name="Aury J.M."/>
            <person name="Wincker P."/>
            <person name="Grigoriev I.V."/>
            <person name="Bonfante P."/>
            <person name="Martin F.M."/>
        </authorList>
    </citation>
    <scope>NUCLEOTIDE SEQUENCE [LARGE SCALE GENOMIC DNA]</scope>
    <source>
        <strain evidence="2 3">120613-1</strain>
    </source>
</reference>
<keyword evidence="3" id="KW-1185">Reference proteome</keyword>
<dbReference type="EMBL" id="ML120396">
    <property type="protein sequence ID" value="RPA98399.1"/>
    <property type="molecule type" value="Genomic_DNA"/>
</dbReference>
<feature type="region of interest" description="Disordered" evidence="1">
    <location>
        <begin position="60"/>
        <end position="81"/>
    </location>
</feature>
<gene>
    <name evidence="2" type="ORF">L873DRAFT_1042577</name>
</gene>
<dbReference type="Proteomes" id="UP000276215">
    <property type="component" value="Unassembled WGS sequence"/>
</dbReference>
<accession>A0A3N4JJI0</accession>
<dbReference type="AlphaFoldDB" id="A0A3N4JJI0"/>
<feature type="compositionally biased region" description="Polar residues" evidence="1">
    <location>
        <begin position="1"/>
        <end position="17"/>
    </location>
</feature>
<proteinExistence type="predicted"/>
<evidence type="ECO:0000313" key="3">
    <source>
        <dbReference type="Proteomes" id="UP000276215"/>
    </source>
</evidence>
<evidence type="ECO:0000313" key="2">
    <source>
        <dbReference type="EMBL" id="RPA98399.1"/>
    </source>
</evidence>
<feature type="region of interest" description="Disordered" evidence="1">
    <location>
        <begin position="1"/>
        <end position="32"/>
    </location>
</feature>